<name>A0A1K2HYW3_9HYPH</name>
<dbReference type="EMBL" id="FPKU01000002">
    <property type="protein sequence ID" value="SFZ85053.1"/>
    <property type="molecule type" value="Genomic_DNA"/>
</dbReference>
<dbReference type="Pfam" id="PF01713">
    <property type="entry name" value="Smr"/>
    <property type="match status" value="1"/>
</dbReference>
<sequence length="208" mass="22676">MSKRGPARPSLPDWHLWSEVARSITPLRFAAVVEPEPAAELTLPIPEPVARKAPPRFTRIPKAPFLPPYRPDHPSAQTPPGTVIEPKLKKKLGRGRIGIDARIDLHGMRQSEAHAALSRFIHARAARGDRTLLVITGKGGRVPLRDEDLLVSFERGVLRGMLPIWLSSPDLAPLVAGWDSAVQGHGGDGAFYVRLKAPGRIAPGRVKP</sequence>
<proteinExistence type="predicted"/>
<protein>
    <submittedName>
        <fullName evidence="2">DNA-nicking endonuclease, Smr domain</fullName>
    </submittedName>
</protein>
<dbReference type="PANTHER" id="PTHR35562">
    <property type="entry name" value="DNA ENDONUCLEASE SMRA-RELATED"/>
    <property type="match status" value="1"/>
</dbReference>
<evidence type="ECO:0000313" key="3">
    <source>
        <dbReference type="Proteomes" id="UP000183447"/>
    </source>
</evidence>
<reference evidence="2 3" key="1">
    <citation type="submission" date="2016-11" db="EMBL/GenBank/DDBJ databases">
        <authorList>
            <person name="Jaros S."/>
            <person name="Januszkiewicz K."/>
            <person name="Wedrychowicz H."/>
        </authorList>
    </citation>
    <scope>NUCLEOTIDE SEQUENCE [LARGE SCALE GENOMIC DNA]</scope>
    <source>
        <strain evidence="2 3">ATCC 23634</strain>
    </source>
</reference>
<dbReference type="OrthoDB" id="7165597at2"/>
<dbReference type="STRING" id="665118.SAMN02983003_2357"/>
<dbReference type="AlphaFoldDB" id="A0A1K2HYW3"/>
<keyword evidence="2" id="KW-0540">Nuclease</keyword>
<evidence type="ECO:0000313" key="2">
    <source>
        <dbReference type="EMBL" id="SFZ85053.1"/>
    </source>
</evidence>
<dbReference type="SMART" id="SM00463">
    <property type="entry name" value="SMR"/>
    <property type="match status" value="1"/>
</dbReference>
<dbReference type="Gene3D" id="3.30.1370.110">
    <property type="match status" value="1"/>
</dbReference>
<evidence type="ECO:0000259" key="1">
    <source>
        <dbReference type="PROSITE" id="PS50828"/>
    </source>
</evidence>
<dbReference type="Proteomes" id="UP000183447">
    <property type="component" value="Unassembled WGS sequence"/>
</dbReference>
<dbReference type="SUPFAM" id="SSF160443">
    <property type="entry name" value="SMR domain-like"/>
    <property type="match status" value="1"/>
</dbReference>
<dbReference type="GO" id="GO:0004519">
    <property type="term" value="F:endonuclease activity"/>
    <property type="evidence" value="ECO:0007669"/>
    <property type="project" value="UniProtKB-KW"/>
</dbReference>
<keyword evidence="3" id="KW-1185">Reference proteome</keyword>
<keyword evidence="2" id="KW-0378">Hydrolase</keyword>
<dbReference type="InterPro" id="IPR002625">
    <property type="entry name" value="Smr_dom"/>
</dbReference>
<dbReference type="PROSITE" id="PS50828">
    <property type="entry name" value="SMR"/>
    <property type="match status" value="1"/>
</dbReference>
<gene>
    <name evidence="2" type="ORF">SAMN02983003_2357</name>
</gene>
<feature type="domain" description="Smr" evidence="1">
    <location>
        <begin position="103"/>
        <end position="196"/>
    </location>
</feature>
<dbReference type="InterPro" id="IPR036063">
    <property type="entry name" value="Smr_dom_sf"/>
</dbReference>
<accession>A0A1K2HYW3</accession>
<dbReference type="PANTHER" id="PTHR35562:SF2">
    <property type="entry name" value="DNA ENDONUCLEASE SMRA-RELATED"/>
    <property type="match status" value="1"/>
</dbReference>
<keyword evidence="2" id="KW-0255">Endonuclease</keyword>
<organism evidence="2 3">
    <name type="scientific">Devosia enhydra</name>
    <dbReference type="NCBI Taxonomy" id="665118"/>
    <lineage>
        <taxon>Bacteria</taxon>
        <taxon>Pseudomonadati</taxon>
        <taxon>Pseudomonadota</taxon>
        <taxon>Alphaproteobacteria</taxon>
        <taxon>Hyphomicrobiales</taxon>
        <taxon>Devosiaceae</taxon>
        <taxon>Devosia</taxon>
    </lineage>
</organism>